<feature type="region of interest" description="Disordered" evidence="3">
    <location>
        <begin position="102"/>
        <end position="126"/>
    </location>
</feature>
<accession>A0A7K5IET4</accession>
<sequence>LDLICNHADVELADYIKVCTNIGSEQYKAELIATAMAQQLQAAKAPKCFACGDEEHVQKQCSKDQKTNKKPNKPCPCCKKRFHWSNQCHSKYEKDGNIVQKQGNLNRGTQAGAAQPNRAQFRQLPM</sequence>
<evidence type="ECO:0000313" key="6">
    <source>
        <dbReference type="Proteomes" id="UP000523146"/>
    </source>
</evidence>
<keyword evidence="2" id="KW-0863">Zinc-finger</keyword>
<keyword evidence="6" id="KW-1185">Reference proteome</keyword>
<reference evidence="5 6" key="1">
    <citation type="submission" date="2019-09" db="EMBL/GenBank/DDBJ databases">
        <title>Bird 10,000 Genomes (B10K) Project - Family phase.</title>
        <authorList>
            <person name="Zhang G."/>
        </authorList>
    </citation>
    <scope>NUCLEOTIDE SEQUENCE [LARGE SCALE GENOMIC DNA]</scope>
    <source>
        <strain evidence="5">B10K-DU-002-15</strain>
        <tissue evidence="5">Muscle</tissue>
    </source>
</reference>
<keyword evidence="2" id="KW-0862">Zinc</keyword>
<dbReference type="InterPro" id="IPR050195">
    <property type="entry name" value="Primate_lentivir_Gag_pol-like"/>
</dbReference>
<evidence type="ECO:0000256" key="3">
    <source>
        <dbReference type="SAM" id="MobiDB-lite"/>
    </source>
</evidence>
<proteinExistence type="predicted"/>
<dbReference type="InterPro" id="IPR036875">
    <property type="entry name" value="Znf_CCHC_sf"/>
</dbReference>
<organism evidence="5 6">
    <name type="scientific">Toxostoma redivivum</name>
    <name type="common">California thrasher</name>
    <dbReference type="NCBI Taxonomy" id="99882"/>
    <lineage>
        <taxon>Eukaryota</taxon>
        <taxon>Metazoa</taxon>
        <taxon>Chordata</taxon>
        <taxon>Craniata</taxon>
        <taxon>Vertebrata</taxon>
        <taxon>Euteleostomi</taxon>
        <taxon>Archelosauria</taxon>
        <taxon>Archosauria</taxon>
        <taxon>Dinosauria</taxon>
        <taxon>Saurischia</taxon>
        <taxon>Theropoda</taxon>
        <taxon>Coelurosauria</taxon>
        <taxon>Aves</taxon>
        <taxon>Neognathae</taxon>
        <taxon>Neoaves</taxon>
        <taxon>Telluraves</taxon>
        <taxon>Australaves</taxon>
        <taxon>Passeriformes</taxon>
        <taxon>Mimidae</taxon>
        <taxon>Toxostoma</taxon>
    </lineage>
</organism>
<feature type="domain" description="CCHC-type" evidence="4">
    <location>
        <begin position="47"/>
        <end position="63"/>
    </location>
</feature>
<evidence type="ECO:0000256" key="1">
    <source>
        <dbReference type="ARBA" id="ARBA00022707"/>
    </source>
</evidence>
<evidence type="ECO:0000259" key="4">
    <source>
        <dbReference type="PROSITE" id="PS50158"/>
    </source>
</evidence>
<dbReference type="PROSITE" id="PS50158">
    <property type="entry name" value="ZF_CCHC"/>
    <property type="match status" value="1"/>
</dbReference>
<dbReference type="GO" id="GO:0003676">
    <property type="term" value="F:nucleic acid binding"/>
    <property type="evidence" value="ECO:0007669"/>
    <property type="project" value="InterPro"/>
</dbReference>
<feature type="non-terminal residue" evidence="5">
    <location>
        <position position="126"/>
    </location>
</feature>
<dbReference type="PANTHER" id="PTHR40389">
    <property type="entry name" value="ENDOGENOUS RETROVIRUS GROUP K MEMBER 24 GAG POLYPROTEIN-RELATED"/>
    <property type="match status" value="1"/>
</dbReference>
<dbReference type="Pfam" id="PF14787">
    <property type="entry name" value="zf-CCHC_5"/>
    <property type="match status" value="1"/>
</dbReference>
<comment type="caution">
    <text evidence="5">The sequence shown here is derived from an EMBL/GenBank/DDBJ whole genome shotgun (WGS) entry which is preliminary data.</text>
</comment>
<keyword evidence="2" id="KW-0479">Metal-binding</keyword>
<feature type="non-terminal residue" evidence="5">
    <location>
        <position position="1"/>
    </location>
</feature>
<dbReference type="EMBL" id="VXBI01000779">
    <property type="protein sequence ID" value="NWS79903.1"/>
    <property type="molecule type" value="Genomic_DNA"/>
</dbReference>
<evidence type="ECO:0000256" key="2">
    <source>
        <dbReference type="PROSITE-ProRule" id="PRU00047"/>
    </source>
</evidence>
<dbReference type="GO" id="GO:0008270">
    <property type="term" value="F:zinc ion binding"/>
    <property type="evidence" value="ECO:0007669"/>
    <property type="project" value="UniProtKB-KW"/>
</dbReference>
<keyword evidence="1" id="KW-0519">Myristate</keyword>
<dbReference type="SUPFAM" id="SSF57756">
    <property type="entry name" value="Retrovirus zinc finger-like domains"/>
    <property type="match status" value="1"/>
</dbReference>
<dbReference type="SMART" id="SM00343">
    <property type="entry name" value="ZnF_C2HC"/>
    <property type="match status" value="2"/>
</dbReference>
<evidence type="ECO:0000313" key="5">
    <source>
        <dbReference type="EMBL" id="NWS79903.1"/>
    </source>
</evidence>
<dbReference type="InterPro" id="IPR001878">
    <property type="entry name" value="Znf_CCHC"/>
</dbReference>
<gene>
    <name evidence="5" type="primary">Ervk5_0</name>
    <name evidence="5" type="ORF">TOXRED_R15576</name>
</gene>
<dbReference type="AlphaFoldDB" id="A0A7K5IET4"/>
<dbReference type="Proteomes" id="UP000523146">
    <property type="component" value="Unassembled WGS sequence"/>
</dbReference>
<keyword evidence="1" id="KW-0449">Lipoprotein</keyword>
<dbReference type="PANTHER" id="PTHR40389:SF2">
    <property type="entry name" value="ENDOGENOUS RETROVIRUS GROUP K MEMBER 24 GAG POLYPROTEIN-RELATED"/>
    <property type="match status" value="1"/>
</dbReference>
<name>A0A7K5IET4_TOXRE</name>
<protein>
    <submittedName>
        <fullName evidence="5">GAK5 protein</fullName>
    </submittedName>
</protein>
<dbReference type="Gene3D" id="4.10.60.10">
    <property type="entry name" value="Zinc finger, CCHC-type"/>
    <property type="match status" value="1"/>
</dbReference>